<evidence type="ECO:0000256" key="3">
    <source>
        <dbReference type="ARBA" id="ARBA00009528"/>
    </source>
</evidence>
<dbReference type="EC" id="3.4.11.10" evidence="8"/>
<dbReference type="RefSeq" id="WP_231323205.1">
    <property type="nucleotide sequence ID" value="NZ_CP088156.1"/>
</dbReference>
<evidence type="ECO:0000256" key="4">
    <source>
        <dbReference type="ARBA" id="ARBA00022438"/>
    </source>
</evidence>
<name>A0ABY3RDV7_9BRAD</name>
<keyword evidence="4 8" id="KW-0031">Aminopeptidase</keyword>
<dbReference type="Pfam" id="PF02789">
    <property type="entry name" value="Peptidase_M17_N"/>
    <property type="match status" value="1"/>
</dbReference>
<feature type="active site" evidence="8">
    <location>
        <position position="275"/>
    </location>
</feature>
<dbReference type="InterPro" id="IPR011356">
    <property type="entry name" value="Leucine_aapep/pepB"/>
</dbReference>
<comment type="subcellular location">
    <subcellularLocation>
        <location evidence="8">Cytoplasm</location>
    </subcellularLocation>
</comment>
<protein>
    <recommendedName>
        <fullName evidence="8">Probable cytosol aminopeptidase</fullName>
        <ecNumber evidence="8">3.4.11.1</ecNumber>
    </recommendedName>
    <alternativeName>
        <fullName evidence="8">Leucine aminopeptidase</fullName>
        <shortName evidence="8">LAP</shortName>
        <ecNumber evidence="8">3.4.11.10</ecNumber>
    </alternativeName>
    <alternativeName>
        <fullName evidence="8">Leucyl aminopeptidase</fullName>
    </alternativeName>
</protein>
<dbReference type="NCBIfam" id="NF002077">
    <property type="entry name" value="PRK00913.2-4"/>
    <property type="match status" value="1"/>
</dbReference>
<dbReference type="EMBL" id="CP088156">
    <property type="protein sequence ID" value="UFZ05282.1"/>
    <property type="molecule type" value="Genomic_DNA"/>
</dbReference>
<evidence type="ECO:0000256" key="2">
    <source>
        <dbReference type="ARBA" id="ARBA00000967"/>
    </source>
</evidence>
<dbReference type="SUPFAM" id="SSF53187">
    <property type="entry name" value="Zn-dependent exopeptidases"/>
    <property type="match status" value="1"/>
</dbReference>
<dbReference type="PANTHER" id="PTHR11963:SF23">
    <property type="entry name" value="CYTOSOL AMINOPEPTIDASE"/>
    <property type="match status" value="1"/>
</dbReference>
<dbReference type="InterPro" id="IPR043472">
    <property type="entry name" value="Macro_dom-like"/>
</dbReference>
<comment type="similarity">
    <text evidence="3 8">Belongs to the peptidase M17 family.</text>
</comment>
<keyword evidence="8" id="KW-0963">Cytoplasm</keyword>
<dbReference type="NCBIfam" id="NF002074">
    <property type="entry name" value="PRK00913.1-4"/>
    <property type="match status" value="1"/>
</dbReference>
<evidence type="ECO:0000256" key="6">
    <source>
        <dbReference type="ARBA" id="ARBA00022801"/>
    </source>
</evidence>
<comment type="catalytic activity">
    <reaction evidence="1 8">
        <text>Release of an N-terminal amino acid, Xaa-|-Yaa-, in which Xaa is preferably Leu, but may be other amino acids including Pro although not Arg or Lys, and Yaa may be Pro. Amino acid amides and methyl esters are also readily hydrolyzed, but rates on arylamides are exceedingly low.</text>
        <dbReference type="EC" id="3.4.11.1"/>
    </reaction>
</comment>
<dbReference type="InterPro" id="IPR008283">
    <property type="entry name" value="Peptidase_M17_N"/>
</dbReference>
<dbReference type="NCBIfam" id="NF002073">
    <property type="entry name" value="PRK00913.1-2"/>
    <property type="match status" value="1"/>
</dbReference>
<evidence type="ECO:0000256" key="7">
    <source>
        <dbReference type="ARBA" id="ARBA00023211"/>
    </source>
</evidence>
<dbReference type="PANTHER" id="PTHR11963">
    <property type="entry name" value="LEUCINE AMINOPEPTIDASE-RELATED"/>
    <property type="match status" value="1"/>
</dbReference>
<keyword evidence="8" id="KW-0479">Metal-binding</keyword>
<comment type="cofactor">
    <cofactor evidence="8">
        <name>Mn(2+)</name>
        <dbReference type="ChEBI" id="CHEBI:29035"/>
    </cofactor>
    <text evidence="8">Binds 2 manganese ions per subunit.</text>
</comment>
<sequence>MSDAVKVGFVPLSTAPRGILVAFCDESLRLGVATEKALGGASDLIKRAAAAARFKGKDGSVLDLLAPEGIKVQRLIVIGTGKGTDLKDRDFLKYGGSLTGKLNAGTEAVTVLAELPAGPLTPDQVSSLAAGIRLRAYRFDRYKTKKKDEDGSVSANVSIAVADAAAAKKAFSPRSHVTDGVILARDLVNEPPNVLYPEEFAKRAAALRKLGVTVEVLDVAAMTKLGMGALLGVGQGSARPSRTVVMRYNGGKRGEQPVAFIGKGVCFDTGGISIKPAGSMEDMKGDMGGAACVVGLMHALAARKAKVNVIGAIGLVENMPDGNAQRPGDIVTSMSGQTIEIINTDAEGRLVLADVLWYVATKFKPKFMIDLATLTGAIMVALGTEHAGLFSNNEDLADKLIQAGQETGEKVWRMPLGPEYDKLIDSQFADMKNTGSRHGGSITAAQFLQRFVNETPWAHLDIAGTAMGAPKSEINQSWGSGYGVRLLDRLVWDSYEAKSS</sequence>
<evidence type="ECO:0000256" key="1">
    <source>
        <dbReference type="ARBA" id="ARBA00000135"/>
    </source>
</evidence>
<evidence type="ECO:0000256" key="8">
    <source>
        <dbReference type="HAMAP-Rule" id="MF_00181"/>
    </source>
</evidence>
<dbReference type="Gene3D" id="3.40.630.10">
    <property type="entry name" value="Zn peptidases"/>
    <property type="match status" value="1"/>
</dbReference>
<feature type="binding site" evidence="8">
    <location>
        <position position="263"/>
    </location>
    <ligand>
        <name>Mn(2+)</name>
        <dbReference type="ChEBI" id="CHEBI:29035"/>
        <label>2</label>
    </ligand>
</feature>
<dbReference type="Gene3D" id="3.40.220.10">
    <property type="entry name" value="Leucine Aminopeptidase, subunit E, domain 1"/>
    <property type="match status" value="1"/>
</dbReference>
<gene>
    <name evidence="8" type="primary">pepA</name>
    <name evidence="10" type="ORF">LQG66_02870</name>
</gene>
<dbReference type="PRINTS" id="PR00481">
    <property type="entry name" value="LAMNOPPTDASE"/>
</dbReference>
<evidence type="ECO:0000256" key="5">
    <source>
        <dbReference type="ARBA" id="ARBA00022670"/>
    </source>
</evidence>
<dbReference type="SUPFAM" id="SSF52949">
    <property type="entry name" value="Macro domain-like"/>
    <property type="match status" value="1"/>
</dbReference>
<feature type="active site" evidence="8">
    <location>
        <position position="349"/>
    </location>
</feature>
<evidence type="ECO:0000313" key="11">
    <source>
        <dbReference type="Proteomes" id="UP001431010"/>
    </source>
</evidence>
<dbReference type="InterPro" id="IPR023042">
    <property type="entry name" value="Peptidase_M17_leu_NH2_pept"/>
</dbReference>
<accession>A0ABY3RDV7</accession>
<evidence type="ECO:0000259" key="9">
    <source>
        <dbReference type="PROSITE" id="PS00631"/>
    </source>
</evidence>
<reference evidence="10" key="1">
    <citation type="journal article" date="2024" name="Antonie Van Leeuwenhoek">
        <title>Bradyrhizobium ontarionense sp. nov., a novel bacterial symbiont isolated from Aeschynomene indica (Indian jointvetch), harbours photosynthesis, nitrogen fixation and nitrous oxide (N2O) reductase genes.</title>
        <authorList>
            <person name="Bromfield E.S.P."/>
            <person name="Cloutier S."/>
        </authorList>
    </citation>
    <scope>NUCLEOTIDE SEQUENCE</scope>
    <source>
        <strain evidence="10">A19</strain>
    </source>
</reference>
<keyword evidence="11" id="KW-1185">Reference proteome</keyword>
<dbReference type="GO" id="GO:0004177">
    <property type="term" value="F:aminopeptidase activity"/>
    <property type="evidence" value="ECO:0007669"/>
    <property type="project" value="UniProtKB-KW"/>
</dbReference>
<dbReference type="EC" id="3.4.11.1" evidence="8"/>
<dbReference type="Proteomes" id="UP001431010">
    <property type="component" value="Chromosome"/>
</dbReference>
<feature type="binding site" evidence="8">
    <location>
        <position position="347"/>
    </location>
    <ligand>
        <name>Mn(2+)</name>
        <dbReference type="ChEBI" id="CHEBI:29035"/>
        <label>1</label>
    </ligand>
</feature>
<feature type="domain" description="Cytosol aminopeptidase" evidence="9">
    <location>
        <begin position="343"/>
        <end position="350"/>
    </location>
</feature>
<comment type="catalytic activity">
    <reaction evidence="2 8">
        <text>Release of an N-terminal amino acid, preferentially leucine, but not glutamic or aspartic acids.</text>
        <dbReference type="EC" id="3.4.11.10"/>
    </reaction>
</comment>
<dbReference type="Pfam" id="PF00883">
    <property type="entry name" value="Peptidase_M17"/>
    <property type="match status" value="1"/>
</dbReference>
<keyword evidence="7 8" id="KW-0464">Manganese</keyword>
<feature type="binding site" evidence="8">
    <location>
        <position position="268"/>
    </location>
    <ligand>
        <name>Mn(2+)</name>
        <dbReference type="ChEBI" id="CHEBI:29035"/>
        <label>1</label>
    </ligand>
</feature>
<feature type="binding site" evidence="8">
    <location>
        <position position="347"/>
    </location>
    <ligand>
        <name>Mn(2+)</name>
        <dbReference type="ChEBI" id="CHEBI:29035"/>
        <label>2</label>
    </ligand>
</feature>
<proteinExistence type="inferred from homology"/>
<feature type="binding site" evidence="8">
    <location>
        <position position="345"/>
    </location>
    <ligand>
        <name>Mn(2+)</name>
        <dbReference type="ChEBI" id="CHEBI:29035"/>
        <label>1</label>
    </ligand>
</feature>
<comment type="function">
    <text evidence="8">Presumably involved in the processing and regular turnover of intracellular proteins. Catalyzes the removal of unsubstituted N-terminal amino acids from various peptides.</text>
</comment>
<dbReference type="CDD" id="cd00433">
    <property type="entry name" value="Peptidase_M17"/>
    <property type="match status" value="1"/>
</dbReference>
<dbReference type="NCBIfam" id="NF002083">
    <property type="entry name" value="PRK00913.3-5"/>
    <property type="match status" value="1"/>
</dbReference>
<feature type="binding site" evidence="8">
    <location>
        <position position="268"/>
    </location>
    <ligand>
        <name>Mn(2+)</name>
        <dbReference type="ChEBI" id="CHEBI:29035"/>
        <label>2</label>
    </ligand>
</feature>
<evidence type="ECO:0000313" key="10">
    <source>
        <dbReference type="EMBL" id="UFZ05282.1"/>
    </source>
</evidence>
<dbReference type="HAMAP" id="MF_00181">
    <property type="entry name" value="Cytosol_peptidase_M17"/>
    <property type="match status" value="1"/>
</dbReference>
<organism evidence="10 11">
    <name type="scientific">Bradyrhizobium ontarionense</name>
    <dbReference type="NCBI Taxonomy" id="2898149"/>
    <lineage>
        <taxon>Bacteria</taxon>
        <taxon>Pseudomonadati</taxon>
        <taxon>Pseudomonadota</taxon>
        <taxon>Alphaproteobacteria</taxon>
        <taxon>Hyphomicrobiales</taxon>
        <taxon>Nitrobacteraceae</taxon>
        <taxon>Bradyrhizobium</taxon>
    </lineage>
</organism>
<keyword evidence="6 8" id="KW-0378">Hydrolase</keyword>
<feature type="binding site" evidence="8">
    <location>
        <position position="286"/>
    </location>
    <ligand>
        <name>Mn(2+)</name>
        <dbReference type="ChEBI" id="CHEBI:29035"/>
        <label>2</label>
    </ligand>
</feature>
<keyword evidence="5 8" id="KW-0645">Protease</keyword>
<dbReference type="InterPro" id="IPR000819">
    <property type="entry name" value="Peptidase_M17_C"/>
</dbReference>
<dbReference type="NCBIfam" id="NF002075">
    <property type="entry name" value="PRK00913.2-2"/>
    <property type="match status" value="1"/>
</dbReference>
<dbReference type="PROSITE" id="PS00631">
    <property type="entry name" value="CYTOSOL_AP"/>
    <property type="match status" value="1"/>
</dbReference>